<proteinExistence type="predicted"/>
<dbReference type="RefSeq" id="XP_007716319.1">
    <property type="nucleotide sequence ID" value="XM_007718129.1"/>
</dbReference>
<dbReference type="Proteomes" id="UP000053841">
    <property type="component" value="Unassembled WGS sequence"/>
</dbReference>
<dbReference type="EMBL" id="KI964751">
    <property type="protein sequence ID" value="EUC29374.1"/>
    <property type="molecule type" value="Genomic_DNA"/>
</dbReference>
<keyword evidence="2" id="KW-1185">Reference proteome</keyword>
<dbReference type="KEGG" id="bze:COCCADRAFT_40236"/>
<gene>
    <name evidence="1" type="ORF">COCCADRAFT_40236</name>
</gene>
<evidence type="ECO:0000313" key="1">
    <source>
        <dbReference type="EMBL" id="EUC29374.1"/>
    </source>
</evidence>
<dbReference type="GeneID" id="19149200"/>
<evidence type="ECO:0000313" key="2">
    <source>
        <dbReference type="Proteomes" id="UP000053841"/>
    </source>
</evidence>
<sequence>MRIHVGTCWYHFALSVVRPQTCLNGATGVGKMDHNENQAGTKEKLSRDTAKISSTASAIGSLAALQSLEHAITLDRSKLYRPKVTAVKGRACGPAALSVFAIRVKQYSFYS</sequence>
<dbReference type="HOGENOM" id="CLU_138654_0_0_1"/>
<name>W6Y2T8_COCC2</name>
<dbReference type="OrthoDB" id="10370284at2759"/>
<accession>W6Y2T8</accession>
<protein>
    <submittedName>
        <fullName evidence="1">Uncharacterized protein</fullName>
    </submittedName>
</protein>
<dbReference type="AlphaFoldDB" id="W6Y2T8"/>
<reference evidence="1 2" key="1">
    <citation type="journal article" date="2013" name="PLoS Genet.">
        <title>Comparative genome structure, secondary metabolite, and effector coding capacity across Cochliobolus pathogens.</title>
        <authorList>
            <person name="Condon B.J."/>
            <person name="Leng Y."/>
            <person name="Wu D."/>
            <person name="Bushley K.E."/>
            <person name="Ohm R.A."/>
            <person name="Otillar R."/>
            <person name="Martin J."/>
            <person name="Schackwitz W."/>
            <person name="Grimwood J."/>
            <person name="MohdZainudin N."/>
            <person name="Xue C."/>
            <person name="Wang R."/>
            <person name="Manning V.A."/>
            <person name="Dhillon B."/>
            <person name="Tu Z.J."/>
            <person name="Steffenson B.J."/>
            <person name="Salamov A."/>
            <person name="Sun H."/>
            <person name="Lowry S."/>
            <person name="LaButti K."/>
            <person name="Han J."/>
            <person name="Copeland A."/>
            <person name="Lindquist E."/>
            <person name="Barry K."/>
            <person name="Schmutz J."/>
            <person name="Baker S.E."/>
            <person name="Ciuffetti L.M."/>
            <person name="Grigoriev I.V."/>
            <person name="Zhong S."/>
            <person name="Turgeon B.G."/>
        </authorList>
    </citation>
    <scope>NUCLEOTIDE SEQUENCE [LARGE SCALE GENOMIC DNA]</scope>
    <source>
        <strain evidence="1 2">26-R-13</strain>
    </source>
</reference>
<organism evidence="1 2">
    <name type="scientific">Cochliobolus carbonum (strain 26-R-13)</name>
    <name type="common">Maize leaf spot fungus</name>
    <name type="synonym">Bipolaris zeicola</name>
    <dbReference type="NCBI Taxonomy" id="930089"/>
    <lineage>
        <taxon>Eukaryota</taxon>
        <taxon>Fungi</taxon>
        <taxon>Dikarya</taxon>
        <taxon>Ascomycota</taxon>
        <taxon>Pezizomycotina</taxon>
        <taxon>Dothideomycetes</taxon>
        <taxon>Pleosporomycetidae</taxon>
        <taxon>Pleosporales</taxon>
        <taxon>Pleosporineae</taxon>
        <taxon>Pleosporaceae</taxon>
        <taxon>Bipolaris</taxon>
    </lineage>
</organism>